<dbReference type="PROSITE" id="PS01360">
    <property type="entry name" value="ZF_MYND_1"/>
    <property type="match status" value="1"/>
</dbReference>
<dbReference type="InterPro" id="IPR002893">
    <property type="entry name" value="Znf_MYND"/>
</dbReference>
<dbReference type="PROSITE" id="PS50865">
    <property type="entry name" value="ZF_MYND_2"/>
    <property type="match status" value="1"/>
</dbReference>
<gene>
    <name evidence="6" type="ORF">BDV96DRAFT_678206</name>
</gene>
<dbReference type="EMBL" id="ML977381">
    <property type="protein sequence ID" value="KAF2105443.1"/>
    <property type="molecule type" value="Genomic_DNA"/>
</dbReference>
<dbReference type="OrthoDB" id="341421at2759"/>
<proteinExistence type="predicted"/>
<dbReference type="GO" id="GO:0008270">
    <property type="term" value="F:zinc ion binding"/>
    <property type="evidence" value="ECO:0007669"/>
    <property type="project" value="UniProtKB-KW"/>
</dbReference>
<protein>
    <recommendedName>
        <fullName evidence="5">MYND-type domain-containing protein</fullName>
    </recommendedName>
</protein>
<dbReference type="Pfam" id="PF01753">
    <property type="entry name" value="zf-MYND"/>
    <property type="match status" value="1"/>
</dbReference>
<sequence length="264" mass="29006">LGLFQSDHDLDIMGDLSDEAGCNQLEKDAKIKTGGTTSESEAGDEDDRIYYCIHGGYCSDPELVRKHLDSGVLEKLIKEKEAKLLAIPDPKKYEWHDPCYVYVLLGACTMTLGCQLPDSYISMLKKVYREGGLMPDAQKQMHKALFGPAGYQNGVPYDFRSKSLVETANSTTGQPNSSGFIGMNVIGPGGFFNTGMGDSTTSEIIKELRSKHDKPGACGNCGIENGQDGRALLNCSRCKNRKYCSKECQKKHWKVHKKVCDSVG</sequence>
<dbReference type="Proteomes" id="UP000799770">
    <property type="component" value="Unassembled WGS sequence"/>
</dbReference>
<evidence type="ECO:0000259" key="5">
    <source>
        <dbReference type="PROSITE" id="PS50865"/>
    </source>
</evidence>
<feature type="non-terminal residue" evidence="6">
    <location>
        <position position="1"/>
    </location>
</feature>
<evidence type="ECO:0000256" key="4">
    <source>
        <dbReference type="PROSITE-ProRule" id="PRU00134"/>
    </source>
</evidence>
<evidence type="ECO:0000313" key="7">
    <source>
        <dbReference type="Proteomes" id="UP000799770"/>
    </source>
</evidence>
<dbReference type="AlphaFoldDB" id="A0A6A5YEX1"/>
<organism evidence="6 7">
    <name type="scientific">Lophiotrema nucula</name>
    <dbReference type="NCBI Taxonomy" id="690887"/>
    <lineage>
        <taxon>Eukaryota</taxon>
        <taxon>Fungi</taxon>
        <taxon>Dikarya</taxon>
        <taxon>Ascomycota</taxon>
        <taxon>Pezizomycotina</taxon>
        <taxon>Dothideomycetes</taxon>
        <taxon>Pleosporomycetidae</taxon>
        <taxon>Pleosporales</taxon>
        <taxon>Lophiotremataceae</taxon>
        <taxon>Lophiotrema</taxon>
    </lineage>
</organism>
<evidence type="ECO:0000256" key="3">
    <source>
        <dbReference type="ARBA" id="ARBA00022833"/>
    </source>
</evidence>
<dbReference type="Gene3D" id="6.10.140.2220">
    <property type="match status" value="1"/>
</dbReference>
<keyword evidence="2 4" id="KW-0863">Zinc-finger</keyword>
<reference evidence="6" key="1">
    <citation type="journal article" date="2020" name="Stud. Mycol.">
        <title>101 Dothideomycetes genomes: a test case for predicting lifestyles and emergence of pathogens.</title>
        <authorList>
            <person name="Haridas S."/>
            <person name="Albert R."/>
            <person name="Binder M."/>
            <person name="Bloem J."/>
            <person name="Labutti K."/>
            <person name="Salamov A."/>
            <person name="Andreopoulos B."/>
            <person name="Baker S."/>
            <person name="Barry K."/>
            <person name="Bills G."/>
            <person name="Bluhm B."/>
            <person name="Cannon C."/>
            <person name="Castanera R."/>
            <person name="Culley D."/>
            <person name="Daum C."/>
            <person name="Ezra D."/>
            <person name="Gonzalez J."/>
            <person name="Henrissat B."/>
            <person name="Kuo A."/>
            <person name="Liang C."/>
            <person name="Lipzen A."/>
            <person name="Lutzoni F."/>
            <person name="Magnuson J."/>
            <person name="Mondo S."/>
            <person name="Nolan M."/>
            <person name="Ohm R."/>
            <person name="Pangilinan J."/>
            <person name="Park H.-J."/>
            <person name="Ramirez L."/>
            <person name="Alfaro M."/>
            <person name="Sun H."/>
            <person name="Tritt A."/>
            <person name="Yoshinaga Y."/>
            <person name="Zwiers L.-H."/>
            <person name="Turgeon B."/>
            <person name="Goodwin S."/>
            <person name="Spatafora J."/>
            <person name="Crous P."/>
            <person name="Grigoriev I."/>
        </authorList>
    </citation>
    <scope>NUCLEOTIDE SEQUENCE</scope>
    <source>
        <strain evidence="6">CBS 627.86</strain>
    </source>
</reference>
<evidence type="ECO:0000256" key="1">
    <source>
        <dbReference type="ARBA" id="ARBA00022723"/>
    </source>
</evidence>
<accession>A0A6A5YEX1</accession>
<keyword evidence="1" id="KW-0479">Metal-binding</keyword>
<dbReference type="SUPFAM" id="SSF144232">
    <property type="entry name" value="HIT/MYND zinc finger-like"/>
    <property type="match status" value="1"/>
</dbReference>
<evidence type="ECO:0000256" key="2">
    <source>
        <dbReference type="ARBA" id="ARBA00022771"/>
    </source>
</evidence>
<name>A0A6A5YEX1_9PLEO</name>
<evidence type="ECO:0000313" key="6">
    <source>
        <dbReference type="EMBL" id="KAF2105443.1"/>
    </source>
</evidence>
<keyword evidence="7" id="KW-1185">Reference proteome</keyword>
<feature type="domain" description="MYND-type" evidence="5">
    <location>
        <begin position="218"/>
        <end position="260"/>
    </location>
</feature>
<keyword evidence="3" id="KW-0862">Zinc</keyword>